<keyword evidence="2" id="KW-0548">Nucleotidyltransferase</keyword>
<evidence type="ECO:0000313" key="4">
    <source>
        <dbReference type="EMBL" id="MCS2794493.1"/>
    </source>
</evidence>
<accession>A0AAW5P1W1</accession>
<dbReference type="GO" id="GO:0016779">
    <property type="term" value="F:nucleotidyltransferase activity"/>
    <property type="evidence" value="ECO:0007669"/>
    <property type="project" value="UniProtKB-KW"/>
</dbReference>
<dbReference type="Proteomes" id="UP001204548">
    <property type="component" value="Unassembled WGS sequence"/>
</dbReference>
<dbReference type="InterPro" id="IPR005835">
    <property type="entry name" value="NTP_transferase_dom"/>
</dbReference>
<feature type="domain" description="Nucleotidyl transferase" evidence="3">
    <location>
        <begin position="2"/>
        <end position="245"/>
    </location>
</feature>
<dbReference type="EMBL" id="JANUTS010000001">
    <property type="protein sequence ID" value="MCS2794493.1"/>
    <property type="molecule type" value="Genomic_DNA"/>
</dbReference>
<dbReference type="Pfam" id="PF00483">
    <property type="entry name" value="NTP_transferase"/>
    <property type="match status" value="1"/>
</dbReference>
<dbReference type="AlphaFoldDB" id="A0AAW5P1W1"/>
<dbReference type="SUPFAM" id="SSF53448">
    <property type="entry name" value="Nucleotide-diphospho-sugar transferases"/>
    <property type="match status" value="1"/>
</dbReference>
<dbReference type="InterPro" id="IPR029044">
    <property type="entry name" value="Nucleotide-diphossugar_trans"/>
</dbReference>
<dbReference type="InterPro" id="IPR050065">
    <property type="entry name" value="GlmU-like"/>
</dbReference>
<keyword evidence="1" id="KW-0808">Transferase</keyword>
<protein>
    <submittedName>
        <fullName evidence="4">Nucleotidyltransferase family protein</fullName>
    </submittedName>
</protein>
<reference evidence="4" key="1">
    <citation type="submission" date="2022-08" db="EMBL/GenBank/DDBJ databases">
        <title>Genome Sequencing of Bacteroides fragilis Group Isolates with Nanopore Technology.</title>
        <authorList>
            <person name="Tisza M.J."/>
            <person name="Smith D."/>
            <person name="Dekker J.P."/>
        </authorList>
    </citation>
    <scope>NUCLEOTIDE SEQUENCE</scope>
    <source>
        <strain evidence="4">BFG-351</strain>
    </source>
</reference>
<evidence type="ECO:0000256" key="2">
    <source>
        <dbReference type="ARBA" id="ARBA00022695"/>
    </source>
</evidence>
<gene>
    <name evidence="4" type="ORF">NXW97_21275</name>
</gene>
<evidence type="ECO:0000256" key="1">
    <source>
        <dbReference type="ARBA" id="ARBA00022679"/>
    </source>
</evidence>
<dbReference type="CDD" id="cd06422">
    <property type="entry name" value="NTP_transferase_like_1"/>
    <property type="match status" value="1"/>
</dbReference>
<evidence type="ECO:0000313" key="5">
    <source>
        <dbReference type="Proteomes" id="UP001204548"/>
    </source>
</evidence>
<comment type="caution">
    <text evidence="4">The sequence shown here is derived from an EMBL/GenBank/DDBJ whole genome shotgun (WGS) entry which is preliminary data.</text>
</comment>
<name>A0AAW5P1W1_9BACE</name>
<dbReference type="PANTHER" id="PTHR43584:SF8">
    <property type="entry name" value="N-ACETYLMURAMATE ALPHA-1-PHOSPHATE URIDYLYLTRANSFERASE"/>
    <property type="match status" value="1"/>
</dbReference>
<sequence>MKAMIFAAGLGSRLKPLTDTMPKALVPVAGCPMLEHVILKLKASGFTEIVINIHHFGEQIIDFLKTNNDFGLTIHISDERDRLLDTGGGIRKARLFFENSGEPFLVHNVDILSDMNLKELYDFHMQSGSVATLLASRRTTSRYLLFNTERKLRGWINKDTGQVKPEGFHYDESLYREYAFSGIHVFSPAVFRLMEAPRWEGKFSIMDFYLATCGQTDYSGYLAEKLELIDIGKPETLARAEEFVKKLTF</sequence>
<dbReference type="Gene3D" id="3.90.550.10">
    <property type="entry name" value="Spore Coat Polysaccharide Biosynthesis Protein SpsA, Chain A"/>
    <property type="match status" value="1"/>
</dbReference>
<proteinExistence type="predicted"/>
<dbReference type="PANTHER" id="PTHR43584">
    <property type="entry name" value="NUCLEOTIDYL TRANSFERASE"/>
    <property type="match status" value="1"/>
</dbReference>
<dbReference type="RefSeq" id="WP_010538884.1">
    <property type="nucleotide sequence ID" value="NZ_CP083678.1"/>
</dbReference>
<evidence type="ECO:0000259" key="3">
    <source>
        <dbReference type="Pfam" id="PF00483"/>
    </source>
</evidence>
<organism evidence="4 5">
    <name type="scientific">Bacteroides faecis</name>
    <dbReference type="NCBI Taxonomy" id="674529"/>
    <lineage>
        <taxon>Bacteria</taxon>
        <taxon>Pseudomonadati</taxon>
        <taxon>Bacteroidota</taxon>
        <taxon>Bacteroidia</taxon>
        <taxon>Bacteroidales</taxon>
        <taxon>Bacteroidaceae</taxon>
        <taxon>Bacteroides</taxon>
    </lineage>
</organism>